<proteinExistence type="predicted"/>
<feature type="non-terminal residue" evidence="1">
    <location>
        <position position="1"/>
    </location>
</feature>
<dbReference type="EMBL" id="PFEV01000101">
    <property type="protein sequence ID" value="PIV70982.1"/>
    <property type="molecule type" value="Genomic_DNA"/>
</dbReference>
<accession>A0A2M7EK90</accession>
<reference evidence="2" key="1">
    <citation type="submission" date="2017-09" db="EMBL/GenBank/DDBJ databases">
        <title>Depth-based differentiation of microbial function through sediment-hosted aquifers and enrichment of novel symbionts in the deep terrestrial subsurface.</title>
        <authorList>
            <person name="Probst A.J."/>
            <person name="Ladd B."/>
            <person name="Jarett J.K."/>
            <person name="Geller-Mcgrath D.E."/>
            <person name="Sieber C.M.K."/>
            <person name="Emerson J.B."/>
            <person name="Anantharaman K."/>
            <person name="Thomas B.C."/>
            <person name="Malmstrom R."/>
            <person name="Stieglmeier M."/>
            <person name="Klingl A."/>
            <person name="Woyke T."/>
            <person name="Ryan C.M."/>
            <person name="Banfield J.F."/>
        </authorList>
    </citation>
    <scope>NUCLEOTIDE SEQUENCE [LARGE SCALE GENOMIC DNA]</scope>
</reference>
<protein>
    <submittedName>
        <fullName evidence="1">Uncharacterized protein</fullName>
    </submittedName>
</protein>
<sequence>LFKNLLDAAKMQKWK</sequence>
<gene>
    <name evidence="1" type="ORF">COW57_02190</name>
</gene>
<organism evidence="1 2">
    <name type="scientific">Candidatus Roizmanbacteria bacterium CG17_big_fil_post_rev_8_21_14_2_50_39_7</name>
    <dbReference type="NCBI Taxonomy" id="1974858"/>
    <lineage>
        <taxon>Bacteria</taxon>
        <taxon>Candidatus Roizmaniibacteriota</taxon>
    </lineage>
</organism>
<evidence type="ECO:0000313" key="2">
    <source>
        <dbReference type="Proteomes" id="UP000228762"/>
    </source>
</evidence>
<dbReference type="Proteomes" id="UP000228762">
    <property type="component" value="Unassembled WGS sequence"/>
</dbReference>
<evidence type="ECO:0000313" key="1">
    <source>
        <dbReference type="EMBL" id="PIV70982.1"/>
    </source>
</evidence>
<name>A0A2M7EK90_9BACT</name>
<comment type="caution">
    <text evidence="1">The sequence shown here is derived from an EMBL/GenBank/DDBJ whole genome shotgun (WGS) entry which is preliminary data.</text>
</comment>